<name>A0ABM1JPL3_GEKJA</name>
<feature type="compositionally biased region" description="Basic and acidic residues" evidence="7">
    <location>
        <begin position="13"/>
        <end position="23"/>
    </location>
</feature>
<dbReference type="Proteomes" id="UP000694871">
    <property type="component" value="Unplaced"/>
</dbReference>
<dbReference type="PROSITE" id="PS00028">
    <property type="entry name" value="ZINC_FINGER_C2H2_1"/>
    <property type="match status" value="4"/>
</dbReference>
<keyword evidence="3 6" id="KW-0863">Zinc-finger</keyword>
<dbReference type="SMART" id="SM00355">
    <property type="entry name" value="ZnF_C2H2"/>
    <property type="match status" value="5"/>
</dbReference>
<dbReference type="SUPFAM" id="SSF47353">
    <property type="entry name" value="Retrovirus capsid dimerization domain-like"/>
    <property type="match status" value="1"/>
</dbReference>
<evidence type="ECO:0000313" key="10">
    <source>
        <dbReference type="Proteomes" id="UP000694871"/>
    </source>
</evidence>
<keyword evidence="1" id="KW-0479">Metal-binding</keyword>
<dbReference type="PROSITE" id="PS50157">
    <property type="entry name" value="ZINC_FINGER_C2H2_2"/>
    <property type="match status" value="5"/>
</dbReference>
<dbReference type="InterPro" id="IPR036236">
    <property type="entry name" value="Znf_C2H2_sf"/>
</dbReference>
<dbReference type="Pfam" id="PF02023">
    <property type="entry name" value="SCAN"/>
    <property type="match status" value="1"/>
</dbReference>
<evidence type="ECO:0000256" key="4">
    <source>
        <dbReference type="ARBA" id="ARBA00022833"/>
    </source>
</evidence>
<evidence type="ECO:0000256" key="1">
    <source>
        <dbReference type="ARBA" id="ARBA00022723"/>
    </source>
</evidence>
<evidence type="ECO:0000259" key="8">
    <source>
        <dbReference type="PROSITE" id="PS50157"/>
    </source>
</evidence>
<keyword evidence="5" id="KW-0539">Nucleus</keyword>
<proteinExistence type="predicted"/>
<feature type="domain" description="C2H2-type" evidence="8">
    <location>
        <begin position="506"/>
        <end position="533"/>
    </location>
</feature>
<feature type="domain" description="C2H2-type" evidence="8">
    <location>
        <begin position="534"/>
        <end position="558"/>
    </location>
</feature>
<protein>
    <submittedName>
        <fullName evidence="11">Zinc finger and SCAN domain-containing protein 31-like</fullName>
    </submittedName>
</protein>
<feature type="region of interest" description="Disordered" evidence="7">
    <location>
        <begin position="325"/>
        <end position="356"/>
    </location>
</feature>
<dbReference type="InterPro" id="IPR038269">
    <property type="entry name" value="SCAN_sf"/>
</dbReference>
<keyword evidence="4" id="KW-0862">Zinc</keyword>
<gene>
    <name evidence="11" type="primary">LOC107107606</name>
</gene>
<dbReference type="PROSITE" id="PS50804">
    <property type="entry name" value="SCAN_BOX"/>
    <property type="match status" value="1"/>
</dbReference>
<dbReference type="Gene3D" id="1.10.4020.10">
    <property type="entry name" value="DNA breaking-rejoining enzymes"/>
    <property type="match status" value="1"/>
</dbReference>
<keyword evidence="10" id="KW-1185">Reference proteome</keyword>
<dbReference type="CDD" id="cd07936">
    <property type="entry name" value="SCAN"/>
    <property type="match status" value="1"/>
</dbReference>
<dbReference type="PANTHER" id="PTHR23226:SF379">
    <property type="entry name" value="C2H2-TYPE DOMAIN-CONTAINING PROTEIN"/>
    <property type="match status" value="1"/>
</dbReference>
<dbReference type="InterPro" id="IPR003309">
    <property type="entry name" value="SCAN_dom"/>
</dbReference>
<evidence type="ECO:0000259" key="9">
    <source>
        <dbReference type="PROSITE" id="PS50804"/>
    </source>
</evidence>
<keyword evidence="2" id="KW-0677">Repeat</keyword>
<dbReference type="RefSeq" id="XP_015263400.1">
    <property type="nucleotide sequence ID" value="XM_015407914.1"/>
</dbReference>
<feature type="domain" description="C2H2-type" evidence="8">
    <location>
        <begin position="450"/>
        <end position="477"/>
    </location>
</feature>
<feature type="region of interest" description="Disordered" evidence="7">
    <location>
        <begin position="261"/>
        <end position="286"/>
    </location>
</feature>
<evidence type="ECO:0000256" key="6">
    <source>
        <dbReference type="PROSITE-ProRule" id="PRU00042"/>
    </source>
</evidence>
<dbReference type="GeneID" id="107107606"/>
<evidence type="ECO:0000313" key="11">
    <source>
        <dbReference type="RefSeq" id="XP_015263400.1"/>
    </source>
</evidence>
<dbReference type="InterPro" id="IPR013087">
    <property type="entry name" value="Znf_C2H2_type"/>
</dbReference>
<feature type="domain" description="SCAN box" evidence="9">
    <location>
        <begin position="157"/>
        <end position="241"/>
    </location>
</feature>
<feature type="region of interest" description="Disordered" evidence="7">
    <location>
        <begin position="1"/>
        <end position="23"/>
    </location>
</feature>
<dbReference type="Gene3D" id="3.30.160.60">
    <property type="entry name" value="Classic Zinc Finger"/>
    <property type="match status" value="5"/>
</dbReference>
<accession>A0ABM1JPL3</accession>
<dbReference type="Pfam" id="PF00096">
    <property type="entry name" value="zf-C2H2"/>
    <property type="match status" value="4"/>
</dbReference>
<dbReference type="PANTHER" id="PTHR23226">
    <property type="entry name" value="ZINC FINGER AND SCAN DOMAIN-CONTAINING"/>
    <property type="match status" value="1"/>
</dbReference>
<evidence type="ECO:0000256" key="2">
    <source>
        <dbReference type="ARBA" id="ARBA00022737"/>
    </source>
</evidence>
<evidence type="ECO:0000256" key="7">
    <source>
        <dbReference type="SAM" id="MobiDB-lite"/>
    </source>
</evidence>
<feature type="domain" description="C2H2-type" evidence="8">
    <location>
        <begin position="394"/>
        <end position="421"/>
    </location>
</feature>
<evidence type="ECO:0000256" key="5">
    <source>
        <dbReference type="ARBA" id="ARBA00023242"/>
    </source>
</evidence>
<dbReference type="SUPFAM" id="SSF57667">
    <property type="entry name" value="beta-beta-alpha zinc fingers"/>
    <property type="match status" value="3"/>
</dbReference>
<organism evidence="10 11">
    <name type="scientific">Gekko japonicus</name>
    <name type="common">Schlegel's Japanese gecko</name>
    <dbReference type="NCBI Taxonomy" id="146911"/>
    <lineage>
        <taxon>Eukaryota</taxon>
        <taxon>Metazoa</taxon>
        <taxon>Chordata</taxon>
        <taxon>Craniata</taxon>
        <taxon>Vertebrata</taxon>
        <taxon>Euteleostomi</taxon>
        <taxon>Lepidosauria</taxon>
        <taxon>Squamata</taxon>
        <taxon>Bifurcata</taxon>
        <taxon>Gekkota</taxon>
        <taxon>Gekkonidae</taxon>
        <taxon>Gekkoninae</taxon>
        <taxon>Gekko</taxon>
    </lineage>
</organism>
<sequence length="558" mass="63972">MKMEEEDPVSGMQEREAKGGRKDVHILQAGTLGEALEGIPEGILVKQEPAEGPLQQWEAQWQEFLKTVESPQSRWVISELPQEPTPWDDTKAFLASFEQVAEACQWPKEEWAARLLPALRGEPEQAFSNLAIRDRGDYAKVKVAILRGDAMRREKQRQYFRRFCYQEAEGPRGTYSRLQELCHGWLRVKKQTKEQILELLILEQFLTILPPEIQSWVRESGPETCSQAVALAEEFLQMQREAHRRKQQVLTKHKAVALSPLEAELAPTGPRERQPPQEAQPEINEEARLRGYMQVRKRAEKTNPMDCLELVETGGSFQRTMETISEGGGRTQEGPDGPQRTHPRNRLSNSSSGGVRKVLSESLAGPRDVTCTVAEGAFREELVLPRHEGPPNQDAFSQCGRNVVRKDLLMRHQRIHALDKPRKSLYSGKAFCPRPSLVFHERTQAEEKPFQCSGCGKRFTRNSLLIKHEKTHGGEKLYNCSTCGKGFVYSWNLIKHKKKHTGEKPYQCTACGKTFFERSDLLRHERTHTGERPYKCSLCEKCFSQKWLLIKHERTHME</sequence>
<feature type="domain" description="C2H2-type" evidence="8">
    <location>
        <begin position="478"/>
        <end position="505"/>
    </location>
</feature>
<evidence type="ECO:0000256" key="3">
    <source>
        <dbReference type="ARBA" id="ARBA00022771"/>
    </source>
</evidence>
<dbReference type="SMART" id="SM00431">
    <property type="entry name" value="SCAN"/>
    <property type="match status" value="1"/>
</dbReference>
<reference evidence="11" key="1">
    <citation type="submission" date="2025-08" db="UniProtKB">
        <authorList>
            <consortium name="RefSeq"/>
        </authorList>
    </citation>
    <scope>IDENTIFICATION</scope>
</reference>